<dbReference type="GO" id="GO:0005774">
    <property type="term" value="C:vacuolar membrane"/>
    <property type="evidence" value="ECO:0007669"/>
    <property type="project" value="TreeGrafter"/>
</dbReference>
<gene>
    <name evidence="4" type="ORF">INT48_006882</name>
</gene>
<dbReference type="GO" id="GO:0035494">
    <property type="term" value="P:SNARE complex disassembly"/>
    <property type="evidence" value="ECO:0007669"/>
    <property type="project" value="TreeGrafter"/>
</dbReference>
<dbReference type="SUPFAM" id="SSF48452">
    <property type="entry name" value="TPR-like"/>
    <property type="match status" value="1"/>
</dbReference>
<evidence type="ECO:0000256" key="1">
    <source>
        <dbReference type="ARBA" id="ARBA00010050"/>
    </source>
</evidence>
<keyword evidence="3" id="KW-0653">Protein transport</keyword>
<evidence type="ECO:0000256" key="3">
    <source>
        <dbReference type="ARBA" id="ARBA00022927"/>
    </source>
</evidence>
<comment type="similarity">
    <text evidence="1">Belongs to the SNAP family.</text>
</comment>
<dbReference type="InterPro" id="IPR011990">
    <property type="entry name" value="TPR-like_helical_dom_sf"/>
</dbReference>
<dbReference type="Proteomes" id="UP000613177">
    <property type="component" value="Unassembled WGS sequence"/>
</dbReference>
<dbReference type="PANTHER" id="PTHR13768:SF8">
    <property type="entry name" value="ALPHA-SOLUBLE NSF ATTACHMENT PROTEIN"/>
    <property type="match status" value="1"/>
</dbReference>
<dbReference type="EMBL" id="JAEPRE010000194">
    <property type="protein sequence ID" value="KAG2230577.1"/>
    <property type="molecule type" value="Genomic_DNA"/>
</dbReference>
<accession>A0A8H7SLZ7</accession>
<evidence type="ECO:0000313" key="5">
    <source>
        <dbReference type="Proteomes" id="UP000613177"/>
    </source>
</evidence>
<name>A0A8H7SLZ7_9FUNG</name>
<dbReference type="AlphaFoldDB" id="A0A8H7SLZ7"/>
<dbReference type="Pfam" id="PF14938">
    <property type="entry name" value="SNAP"/>
    <property type="match status" value="1"/>
</dbReference>
<dbReference type="InterPro" id="IPR000744">
    <property type="entry name" value="NSF_attach"/>
</dbReference>
<keyword evidence="2" id="KW-0813">Transport</keyword>
<protein>
    <submittedName>
        <fullName evidence="4">Uncharacterized protein</fullName>
    </submittedName>
</protein>
<dbReference type="GO" id="GO:0019905">
    <property type="term" value="F:syntaxin binding"/>
    <property type="evidence" value="ECO:0007669"/>
    <property type="project" value="TreeGrafter"/>
</dbReference>
<dbReference type="PANTHER" id="PTHR13768">
    <property type="entry name" value="SOLUBLE NSF ATTACHMENT PROTEIN SNAP"/>
    <property type="match status" value="1"/>
</dbReference>
<comment type="caution">
    <text evidence="4">The sequence shown here is derived from an EMBL/GenBank/DDBJ whole genome shotgun (WGS) entry which is preliminary data.</text>
</comment>
<sequence length="205" mass="23854">MSEHQAQDLLLQAEKKLNSWTWFNSTNKQEDAAEIYEKAGNTFKLAQRWKDAGNAYVKAAELYKTTPDLHYESSKSFENAAKCLKRIDAEDKETSNFRNAAKHHQEIAEIYETDIIDLNGAKENWEEASNLYMADDSQAKYCSMDLSFENTREYQFLLGILSCIENNDQDLFSQKVYEFDQLTKLDNWKISILLKIKKSMDMTLL</sequence>
<organism evidence="4 5">
    <name type="scientific">Thamnidium elegans</name>
    <dbReference type="NCBI Taxonomy" id="101142"/>
    <lineage>
        <taxon>Eukaryota</taxon>
        <taxon>Fungi</taxon>
        <taxon>Fungi incertae sedis</taxon>
        <taxon>Mucoromycota</taxon>
        <taxon>Mucoromycotina</taxon>
        <taxon>Mucoromycetes</taxon>
        <taxon>Mucorales</taxon>
        <taxon>Mucorineae</taxon>
        <taxon>Mucoraceae</taxon>
        <taxon>Thamnidium</taxon>
    </lineage>
</organism>
<dbReference type="Gene3D" id="1.25.40.10">
    <property type="entry name" value="Tetratricopeptide repeat domain"/>
    <property type="match status" value="2"/>
</dbReference>
<evidence type="ECO:0000313" key="4">
    <source>
        <dbReference type="EMBL" id="KAG2230577.1"/>
    </source>
</evidence>
<reference evidence="4" key="1">
    <citation type="submission" date="2021-01" db="EMBL/GenBank/DDBJ databases">
        <title>Metabolic potential, ecology and presence of endohyphal bacteria is reflected in genomic diversity of Mucoromycotina.</title>
        <authorList>
            <person name="Muszewska A."/>
            <person name="Okrasinska A."/>
            <person name="Steczkiewicz K."/>
            <person name="Drgas O."/>
            <person name="Orlowska M."/>
            <person name="Perlinska-Lenart U."/>
            <person name="Aleksandrzak-Piekarczyk T."/>
            <person name="Szatraj K."/>
            <person name="Zielenkiewicz U."/>
            <person name="Pilsyk S."/>
            <person name="Malc E."/>
            <person name="Mieczkowski P."/>
            <person name="Kruszewska J.S."/>
            <person name="Biernat P."/>
            <person name="Pawlowska J."/>
        </authorList>
    </citation>
    <scope>NUCLEOTIDE SEQUENCE</scope>
    <source>
        <strain evidence="4">WA0000018081</strain>
    </source>
</reference>
<dbReference type="GO" id="GO:0031201">
    <property type="term" value="C:SNARE complex"/>
    <property type="evidence" value="ECO:0007669"/>
    <property type="project" value="TreeGrafter"/>
</dbReference>
<evidence type="ECO:0000256" key="2">
    <source>
        <dbReference type="ARBA" id="ARBA00022448"/>
    </source>
</evidence>
<keyword evidence="5" id="KW-1185">Reference proteome</keyword>
<dbReference type="GO" id="GO:0005483">
    <property type="term" value="F:soluble NSF attachment protein activity"/>
    <property type="evidence" value="ECO:0007669"/>
    <property type="project" value="TreeGrafter"/>
</dbReference>
<proteinExistence type="inferred from homology"/>
<dbReference type="GO" id="GO:0006886">
    <property type="term" value="P:intracellular protein transport"/>
    <property type="evidence" value="ECO:0007669"/>
    <property type="project" value="InterPro"/>
</dbReference>